<dbReference type="Gene3D" id="3.30.565.10">
    <property type="entry name" value="Histidine kinase-like ATPase, C-terminal domain"/>
    <property type="match status" value="1"/>
</dbReference>
<dbReference type="EMBL" id="BAAARW010000012">
    <property type="protein sequence ID" value="GAA2418701.1"/>
    <property type="molecule type" value="Genomic_DNA"/>
</dbReference>
<evidence type="ECO:0000313" key="1">
    <source>
        <dbReference type="EMBL" id="GAA2418701.1"/>
    </source>
</evidence>
<proteinExistence type="predicted"/>
<accession>A0ABN3J1E5</accession>
<evidence type="ECO:0000313" key="2">
    <source>
        <dbReference type="Proteomes" id="UP001501231"/>
    </source>
</evidence>
<evidence type="ECO:0008006" key="3">
    <source>
        <dbReference type="Google" id="ProtNLM"/>
    </source>
</evidence>
<comment type="caution">
    <text evidence="1">The sequence shown here is derived from an EMBL/GenBank/DDBJ whole genome shotgun (WGS) entry which is preliminary data.</text>
</comment>
<name>A0ABN3J1E5_9ACTN</name>
<reference evidence="1 2" key="1">
    <citation type="journal article" date="2019" name="Int. J. Syst. Evol. Microbiol.">
        <title>The Global Catalogue of Microorganisms (GCM) 10K type strain sequencing project: providing services to taxonomists for standard genome sequencing and annotation.</title>
        <authorList>
            <consortium name="The Broad Institute Genomics Platform"/>
            <consortium name="The Broad Institute Genome Sequencing Center for Infectious Disease"/>
            <person name="Wu L."/>
            <person name="Ma J."/>
        </authorList>
    </citation>
    <scope>NUCLEOTIDE SEQUENCE [LARGE SCALE GENOMIC DNA]</scope>
    <source>
        <strain evidence="1 2">JCM 3325</strain>
    </source>
</reference>
<protein>
    <recommendedName>
        <fullName evidence="3">ATP-binding protein</fullName>
    </recommendedName>
</protein>
<dbReference type="Proteomes" id="UP001501231">
    <property type="component" value="Unassembled WGS sequence"/>
</dbReference>
<dbReference type="InterPro" id="IPR036890">
    <property type="entry name" value="HATPase_C_sf"/>
</dbReference>
<dbReference type="RefSeq" id="WP_344589744.1">
    <property type="nucleotide sequence ID" value="NZ_BAAARW010000012.1"/>
</dbReference>
<organism evidence="1 2">
    <name type="scientific">Actinomadura vinacea</name>
    <dbReference type="NCBI Taxonomy" id="115336"/>
    <lineage>
        <taxon>Bacteria</taxon>
        <taxon>Bacillati</taxon>
        <taxon>Actinomycetota</taxon>
        <taxon>Actinomycetes</taxon>
        <taxon>Streptosporangiales</taxon>
        <taxon>Thermomonosporaceae</taxon>
        <taxon>Actinomadura</taxon>
    </lineage>
</organism>
<sequence>MSVTTPARPDLYMEGSNNCLKLAAIPDAPRIARRFARAVLKSWSMDALVPTAELVVSELATNAVRAVGIIEAYPQPTHAQIRRA</sequence>
<gene>
    <name evidence="1" type="ORF">GCM10010191_31920</name>
</gene>
<keyword evidence="2" id="KW-1185">Reference proteome</keyword>